<name>A0A9X7W4P3_9BACL</name>
<dbReference type="PANTHER" id="PTHR43046">
    <property type="entry name" value="GDP-MANNOSE MANNOSYL HYDROLASE"/>
    <property type="match status" value="1"/>
</dbReference>
<dbReference type="PROSITE" id="PS00893">
    <property type="entry name" value="NUDIX_BOX"/>
    <property type="match status" value="1"/>
</dbReference>
<dbReference type="Proteomes" id="UP000663505">
    <property type="component" value="Chromosome"/>
</dbReference>
<dbReference type="AlphaFoldDB" id="A0A9X7W4P3"/>
<evidence type="ECO:0000313" key="5">
    <source>
        <dbReference type="EMBL" id="QSO49913.1"/>
    </source>
</evidence>
<dbReference type="Gene3D" id="3.90.79.10">
    <property type="entry name" value="Nucleoside Triphosphate Pyrophosphohydrolase"/>
    <property type="match status" value="1"/>
</dbReference>
<evidence type="ECO:0000313" key="6">
    <source>
        <dbReference type="Proteomes" id="UP000663505"/>
    </source>
</evidence>
<organism evidence="5 6">
    <name type="scientific">Alicyclobacillus mengziensis</name>
    <dbReference type="NCBI Taxonomy" id="2931921"/>
    <lineage>
        <taxon>Bacteria</taxon>
        <taxon>Bacillati</taxon>
        <taxon>Bacillota</taxon>
        <taxon>Bacilli</taxon>
        <taxon>Bacillales</taxon>
        <taxon>Alicyclobacillaceae</taxon>
        <taxon>Alicyclobacillus</taxon>
    </lineage>
</organism>
<dbReference type="EMBL" id="CP071182">
    <property type="protein sequence ID" value="QSO49913.1"/>
    <property type="molecule type" value="Genomic_DNA"/>
</dbReference>
<dbReference type="InterPro" id="IPR000086">
    <property type="entry name" value="NUDIX_hydrolase_dom"/>
</dbReference>
<sequence length="153" mass="17239">MGYIEDLRAIVGTRPLILVGSVVILVNHDDQILLQQRRYPQGVWGLPGGLMELGESVEDTARRELFEETGLKAKQLHLIGVFSGPRYFVTAANGDEFYVVTNAFYTRDFSGEMHVDPVESLDAAFFHPEAFPEPVVGSHREMIQTYLLKLRSK</sequence>
<evidence type="ECO:0000256" key="3">
    <source>
        <dbReference type="RuleBase" id="RU003476"/>
    </source>
</evidence>
<dbReference type="Pfam" id="PF00293">
    <property type="entry name" value="NUDIX"/>
    <property type="match status" value="1"/>
</dbReference>
<keyword evidence="2 3" id="KW-0378">Hydrolase</keyword>
<dbReference type="CDD" id="cd04677">
    <property type="entry name" value="NUDIX_Hydrolase"/>
    <property type="match status" value="1"/>
</dbReference>
<reference evidence="5 6" key="1">
    <citation type="submission" date="2021-02" db="EMBL/GenBank/DDBJ databases">
        <title>Alicyclobacillus curvatus sp. nov. and Alicyclobacillus mengziensis sp. nov., two acidophilic bacteria isolated from acid mine drainage.</title>
        <authorList>
            <person name="Huang Y."/>
        </authorList>
    </citation>
    <scope>NUCLEOTIDE SEQUENCE [LARGE SCALE GENOMIC DNA]</scope>
    <source>
        <strain evidence="5 6">S30H14</strain>
    </source>
</reference>
<dbReference type="PRINTS" id="PR00502">
    <property type="entry name" value="NUDIXFAMILY"/>
</dbReference>
<evidence type="ECO:0000259" key="4">
    <source>
        <dbReference type="PROSITE" id="PS51462"/>
    </source>
</evidence>
<accession>A0A9X7W4P3</accession>
<dbReference type="PANTHER" id="PTHR43046:SF2">
    <property type="entry name" value="8-OXO-DGTP DIPHOSPHATASE-RELATED"/>
    <property type="match status" value="1"/>
</dbReference>
<gene>
    <name evidence="5" type="ORF">JZ786_16185</name>
</gene>
<comment type="similarity">
    <text evidence="3">Belongs to the Nudix hydrolase family.</text>
</comment>
<dbReference type="GO" id="GO:0016787">
    <property type="term" value="F:hydrolase activity"/>
    <property type="evidence" value="ECO:0007669"/>
    <property type="project" value="UniProtKB-KW"/>
</dbReference>
<dbReference type="SUPFAM" id="SSF55811">
    <property type="entry name" value="Nudix"/>
    <property type="match status" value="1"/>
</dbReference>
<evidence type="ECO:0000256" key="2">
    <source>
        <dbReference type="ARBA" id="ARBA00022801"/>
    </source>
</evidence>
<keyword evidence="6" id="KW-1185">Reference proteome</keyword>
<dbReference type="PROSITE" id="PS51462">
    <property type="entry name" value="NUDIX"/>
    <property type="match status" value="1"/>
</dbReference>
<proteinExistence type="inferred from homology"/>
<dbReference type="InterPro" id="IPR020476">
    <property type="entry name" value="Nudix_hydrolase"/>
</dbReference>
<evidence type="ECO:0000256" key="1">
    <source>
        <dbReference type="ARBA" id="ARBA00001946"/>
    </source>
</evidence>
<dbReference type="InterPro" id="IPR015797">
    <property type="entry name" value="NUDIX_hydrolase-like_dom_sf"/>
</dbReference>
<dbReference type="InterPro" id="IPR020084">
    <property type="entry name" value="NUDIX_hydrolase_CS"/>
</dbReference>
<feature type="domain" description="Nudix hydrolase" evidence="4">
    <location>
        <begin position="15"/>
        <end position="149"/>
    </location>
</feature>
<protein>
    <submittedName>
        <fullName evidence="5">NUDIX hydrolase</fullName>
    </submittedName>
</protein>
<comment type="cofactor">
    <cofactor evidence="1">
        <name>Mg(2+)</name>
        <dbReference type="ChEBI" id="CHEBI:18420"/>
    </cofactor>
</comment>
<dbReference type="KEGG" id="afx:JZ786_16185"/>